<gene>
    <name evidence="5" type="ORF">JAO71_07775</name>
</gene>
<proteinExistence type="inferred from homology"/>
<dbReference type="InterPro" id="IPR001173">
    <property type="entry name" value="Glyco_trans_2-like"/>
</dbReference>
<evidence type="ECO:0000313" key="5">
    <source>
        <dbReference type="EMBL" id="MBL7559700.1"/>
    </source>
</evidence>
<keyword evidence="2" id="KW-0328">Glycosyltransferase</keyword>
<dbReference type="EMBL" id="JAEMEF010000005">
    <property type="protein sequence ID" value="MBL7559700.1"/>
    <property type="molecule type" value="Genomic_DNA"/>
</dbReference>
<dbReference type="CDD" id="cd00761">
    <property type="entry name" value="Glyco_tranf_GTA_type"/>
    <property type="match status" value="1"/>
</dbReference>
<protein>
    <submittedName>
        <fullName evidence="5">Glycosyltransferase family 2 protein</fullName>
    </submittedName>
</protein>
<dbReference type="Pfam" id="PF00535">
    <property type="entry name" value="Glycos_transf_2"/>
    <property type="match status" value="1"/>
</dbReference>
<evidence type="ECO:0000259" key="4">
    <source>
        <dbReference type="Pfam" id="PF00535"/>
    </source>
</evidence>
<accession>A0ABS1WKQ5</accession>
<keyword evidence="3" id="KW-0808">Transferase</keyword>
<evidence type="ECO:0000256" key="1">
    <source>
        <dbReference type="ARBA" id="ARBA00006739"/>
    </source>
</evidence>
<reference evidence="5 6" key="1">
    <citation type="submission" date="2020-12" db="EMBL/GenBank/DDBJ databases">
        <title>Olleya sediminilitoris sp. nov., isolated from a tidal flat.</title>
        <authorList>
            <person name="Park S."/>
            <person name="Yoon J.-H."/>
        </authorList>
    </citation>
    <scope>NUCLEOTIDE SEQUENCE [LARGE SCALE GENOMIC DNA]</scope>
    <source>
        <strain evidence="5 6">YSTF-M6</strain>
    </source>
</reference>
<dbReference type="Proteomes" id="UP000605013">
    <property type="component" value="Unassembled WGS sequence"/>
</dbReference>
<comment type="similarity">
    <text evidence="1">Belongs to the glycosyltransferase 2 family.</text>
</comment>
<organism evidence="5 6">
    <name type="scientific">Olleya sediminilitoris</name>
    <dbReference type="NCBI Taxonomy" id="2795739"/>
    <lineage>
        <taxon>Bacteria</taxon>
        <taxon>Pseudomonadati</taxon>
        <taxon>Bacteroidota</taxon>
        <taxon>Flavobacteriia</taxon>
        <taxon>Flavobacteriales</taxon>
        <taxon>Flavobacteriaceae</taxon>
    </lineage>
</organism>
<feature type="domain" description="Glycosyltransferase 2-like" evidence="4">
    <location>
        <begin position="8"/>
        <end position="94"/>
    </location>
</feature>
<name>A0ABS1WKQ5_9FLAO</name>
<dbReference type="PANTHER" id="PTHR43179:SF12">
    <property type="entry name" value="GALACTOFURANOSYLTRANSFERASE GLFT2"/>
    <property type="match status" value="1"/>
</dbReference>
<dbReference type="InterPro" id="IPR029044">
    <property type="entry name" value="Nucleotide-diphossugar_trans"/>
</dbReference>
<evidence type="ECO:0000256" key="2">
    <source>
        <dbReference type="ARBA" id="ARBA00022676"/>
    </source>
</evidence>
<dbReference type="PANTHER" id="PTHR43179">
    <property type="entry name" value="RHAMNOSYLTRANSFERASE WBBL"/>
    <property type="match status" value="1"/>
</dbReference>
<dbReference type="RefSeq" id="WP_203000032.1">
    <property type="nucleotide sequence ID" value="NZ_JAEMEF010000005.1"/>
</dbReference>
<sequence length="303" mass="35711">MHHQQFAILITTRNRLEDLKITLGEISYLLNNENVACIICDDGSTDGTFQYLKDNYKQIQVIQNKTSKGLIFSRNRLLNLTTAAYAITLDDDAHIVTNNPLEIIDDFFINNSQCAVIAGRIFWGKDLPCNLADASSSTRVKSFVGCGHVWRMDAWRSIPNYPDWFVFYGEEEFASFQLFKNEWEVWYVPALFIQHRVDVKSRKKKKDYTTRLRRSLRSGWYLYFMFYPLHLIPKKFLYTLWMQLRLKVFKGDFKALKAIILALFDLIINLPKCININSRLSLNEYQKIEELKNSKIYWKPKEV</sequence>
<comment type="caution">
    <text evidence="5">The sequence shown here is derived from an EMBL/GenBank/DDBJ whole genome shotgun (WGS) entry which is preliminary data.</text>
</comment>
<dbReference type="Gene3D" id="3.90.550.10">
    <property type="entry name" value="Spore Coat Polysaccharide Biosynthesis Protein SpsA, Chain A"/>
    <property type="match status" value="1"/>
</dbReference>
<evidence type="ECO:0000256" key="3">
    <source>
        <dbReference type="ARBA" id="ARBA00022679"/>
    </source>
</evidence>
<evidence type="ECO:0000313" key="6">
    <source>
        <dbReference type="Proteomes" id="UP000605013"/>
    </source>
</evidence>
<dbReference type="SUPFAM" id="SSF53448">
    <property type="entry name" value="Nucleotide-diphospho-sugar transferases"/>
    <property type="match status" value="1"/>
</dbReference>
<keyword evidence="6" id="KW-1185">Reference proteome</keyword>